<dbReference type="Gene3D" id="3.40.50.880">
    <property type="match status" value="1"/>
</dbReference>
<reference evidence="1 2" key="1">
    <citation type="submission" date="2018-06" db="EMBL/GenBank/DDBJ databases">
        <authorList>
            <consortium name="Pathogen Informatics"/>
            <person name="Doyle S."/>
        </authorList>
    </citation>
    <scope>NUCLEOTIDE SEQUENCE [LARGE SCALE GENOMIC DNA]</scope>
    <source>
        <strain evidence="1 2">NCTC13315</strain>
    </source>
</reference>
<proteinExistence type="predicted"/>
<name>A0A378HYJ1_9GAMM</name>
<dbReference type="InterPro" id="IPR029062">
    <property type="entry name" value="Class_I_gatase-like"/>
</dbReference>
<protein>
    <submittedName>
        <fullName evidence="1">DJ-1 family protein</fullName>
    </submittedName>
</protein>
<dbReference type="OrthoDB" id="9792284at2"/>
<sequence length="258" mass="29762">MFIISLPEQGFDPSEAVIPWHILSQAGCRVCFATPDKQVSKADKRMVTQGLGLLSPFLMTSKIALDLYQCMIKTPEFKQPFAYEEINTEEIYGMIFPGGHGEGIKSMLESQILHKKIVECFNQNKIIGALCTGVLTVARSIDPKTQKSVLFNKKTTAVTRWMELSGWYLTRHYFHNYYRIYPTTAQDEIEKLLSNRKQFYTGGARVFPMKYSKRFLYNQFTVLDGNYVSGRWPGDCYRFAHDLVRLVKRQGVEKYETT</sequence>
<accession>A0A378HYJ1</accession>
<dbReference type="AlphaFoldDB" id="A0A378HYJ1"/>
<dbReference type="SUPFAM" id="SSF52317">
    <property type="entry name" value="Class I glutamine amidotransferase-like"/>
    <property type="match status" value="1"/>
</dbReference>
<evidence type="ECO:0000313" key="1">
    <source>
        <dbReference type="EMBL" id="STX27968.1"/>
    </source>
</evidence>
<gene>
    <name evidence="1" type="ORF">NCTC13315_00490</name>
</gene>
<evidence type="ECO:0000313" key="2">
    <source>
        <dbReference type="Proteomes" id="UP000254968"/>
    </source>
</evidence>
<dbReference type="Proteomes" id="UP000254968">
    <property type="component" value="Unassembled WGS sequence"/>
</dbReference>
<dbReference type="PANTHER" id="PTHR43068">
    <property type="entry name" value="SLR1854 PROTEIN"/>
    <property type="match status" value="1"/>
</dbReference>
<dbReference type="Pfam" id="PF17124">
    <property type="entry name" value="ThiJ_like"/>
    <property type="match status" value="1"/>
</dbReference>
<keyword evidence="2" id="KW-1185">Reference proteome</keyword>
<dbReference type="EMBL" id="UGNV01000001">
    <property type="protein sequence ID" value="STX27968.1"/>
    <property type="molecule type" value="Genomic_DNA"/>
</dbReference>
<dbReference type="RefSeq" id="WP_115301751.1">
    <property type="nucleotide sequence ID" value="NZ_CAAAHO010000006.1"/>
</dbReference>
<organism evidence="1 2">
    <name type="scientific">Legionella beliardensis</name>
    <dbReference type="NCBI Taxonomy" id="91822"/>
    <lineage>
        <taxon>Bacteria</taxon>
        <taxon>Pseudomonadati</taxon>
        <taxon>Pseudomonadota</taxon>
        <taxon>Gammaproteobacteria</taxon>
        <taxon>Legionellales</taxon>
        <taxon>Legionellaceae</taxon>
        <taxon>Legionella</taxon>
    </lineage>
</organism>
<dbReference type="PANTHER" id="PTHR43068:SF1">
    <property type="entry name" value="SLR1854 PROTEIN"/>
    <property type="match status" value="1"/>
</dbReference>
<dbReference type="InterPro" id="IPR032633">
    <property type="entry name" value="ThiJ-like"/>
</dbReference>